<evidence type="ECO:0000256" key="1">
    <source>
        <dbReference type="ARBA" id="ARBA00022884"/>
    </source>
</evidence>
<gene>
    <name evidence="5" type="primary">yhbY</name>
    <name evidence="5" type="ORF">ACFQNJ_00595</name>
</gene>
<dbReference type="NCBIfam" id="TIGR00253">
    <property type="entry name" value="RNA_bind_YhbY"/>
    <property type="match status" value="1"/>
</dbReference>
<feature type="compositionally biased region" description="Basic and acidic residues" evidence="3">
    <location>
        <begin position="97"/>
        <end position="111"/>
    </location>
</feature>
<feature type="region of interest" description="Disordered" evidence="3">
    <location>
        <begin position="97"/>
        <end position="118"/>
    </location>
</feature>
<dbReference type="EMBL" id="JBHTBX010000001">
    <property type="protein sequence ID" value="MFC7433008.1"/>
    <property type="molecule type" value="Genomic_DNA"/>
</dbReference>
<accession>A0ABW2R3M3</accession>
<keyword evidence="6" id="KW-1185">Reference proteome</keyword>
<evidence type="ECO:0000313" key="5">
    <source>
        <dbReference type="EMBL" id="MFC7433008.1"/>
    </source>
</evidence>
<feature type="domain" description="CRM" evidence="4">
    <location>
        <begin position="4"/>
        <end position="100"/>
    </location>
</feature>
<dbReference type="InterPro" id="IPR035920">
    <property type="entry name" value="YhbY-like_sf"/>
</dbReference>
<protein>
    <submittedName>
        <fullName evidence="5">Ribosome assembly RNA-binding protein YhbY</fullName>
    </submittedName>
</protein>
<dbReference type="PANTHER" id="PTHR40065:SF3">
    <property type="entry name" value="RNA-BINDING PROTEIN YHBY"/>
    <property type="match status" value="1"/>
</dbReference>
<comment type="caution">
    <text evidence="5">The sequence shown here is derived from an EMBL/GenBank/DDBJ whole genome shotgun (WGS) entry which is preliminary data.</text>
</comment>
<reference evidence="6" key="1">
    <citation type="journal article" date="2019" name="Int. J. Syst. Evol. Microbiol.">
        <title>The Global Catalogue of Microorganisms (GCM) 10K type strain sequencing project: providing services to taxonomists for standard genome sequencing and annotation.</title>
        <authorList>
            <consortium name="The Broad Institute Genomics Platform"/>
            <consortium name="The Broad Institute Genome Sequencing Center for Infectious Disease"/>
            <person name="Wu L."/>
            <person name="Ma J."/>
        </authorList>
    </citation>
    <scope>NUCLEOTIDE SEQUENCE [LARGE SCALE GENOMIC DNA]</scope>
    <source>
        <strain evidence="6">CCUG 54518</strain>
    </source>
</reference>
<evidence type="ECO:0000256" key="2">
    <source>
        <dbReference type="PROSITE-ProRule" id="PRU00626"/>
    </source>
</evidence>
<dbReference type="Gene3D" id="3.30.110.60">
    <property type="entry name" value="YhbY-like"/>
    <property type="match status" value="1"/>
</dbReference>
<dbReference type="PANTHER" id="PTHR40065">
    <property type="entry name" value="RNA-BINDING PROTEIN YHBY"/>
    <property type="match status" value="1"/>
</dbReference>
<evidence type="ECO:0000256" key="3">
    <source>
        <dbReference type="SAM" id="MobiDB-lite"/>
    </source>
</evidence>
<dbReference type="RefSeq" id="WP_382253070.1">
    <property type="nucleotide sequence ID" value="NZ_JBHTBX010000001.1"/>
</dbReference>
<name>A0ABW2R3M3_9BURK</name>
<evidence type="ECO:0000313" key="6">
    <source>
        <dbReference type="Proteomes" id="UP001596495"/>
    </source>
</evidence>
<dbReference type="InterPro" id="IPR001890">
    <property type="entry name" value="RNA-binding_CRM"/>
</dbReference>
<dbReference type="InterPro" id="IPR051925">
    <property type="entry name" value="RNA-binding_domain"/>
</dbReference>
<dbReference type="Pfam" id="PF01985">
    <property type="entry name" value="CRS1_YhbY"/>
    <property type="match status" value="1"/>
</dbReference>
<dbReference type="Proteomes" id="UP001596495">
    <property type="component" value="Unassembled WGS sequence"/>
</dbReference>
<dbReference type="PROSITE" id="PS51295">
    <property type="entry name" value="CRM"/>
    <property type="match status" value="1"/>
</dbReference>
<dbReference type="SUPFAM" id="SSF75471">
    <property type="entry name" value="YhbY-like"/>
    <property type="match status" value="1"/>
</dbReference>
<sequence>MPQIQLTPAQRKVHRADAHHLDPVVMIGSDGLTPAVRKEIDAALKAHGLIKVRVLSDDREAREGMLQSLADELDAAPIQHIGKLLVLWRPVPEKAKAIDEDRKPGPKEVKVLKFSKRGGQKPEIKVVKVLGNQRLTPGGQIKRAKTFKKSVKKSAAG</sequence>
<dbReference type="InterPro" id="IPR017924">
    <property type="entry name" value="RNA-binding_YhbY"/>
</dbReference>
<proteinExistence type="predicted"/>
<dbReference type="SMART" id="SM01103">
    <property type="entry name" value="CRS1_YhbY"/>
    <property type="match status" value="1"/>
</dbReference>
<organism evidence="5 6">
    <name type="scientific">Hydrogenophaga bisanensis</name>
    <dbReference type="NCBI Taxonomy" id="439611"/>
    <lineage>
        <taxon>Bacteria</taxon>
        <taxon>Pseudomonadati</taxon>
        <taxon>Pseudomonadota</taxon>
        <taxon>Betaproteobacteria</taxon>
        <taxon>Burkholderiales</taxon>
        <taxon>Comamonadaceae</taxon>
        <taxon>Hydrogenophaga</taxon>
    </lineage>
</organism>
<evidence type="ECO:0000259" key="4">
    <source>
        <dbReference type="PROSITE" id="PS51295"/>
    </source>
</evidence>
<keyword evidence="1 2" id="KW-0694">RNA-binding</keyword>